<dbReference type="EMBL" id="JABBNU010000003">
    <property type="protein sequence ID" value="NMM48033.1"/>
    <property type="molecule type" value="Genomic_DNA"/>
</dbReference>
<accession>A0A848IU60</accession>
<evidence type="ECO:0000256" key="3">
    <source>
        <dbReference type="PIRSR" id="PIRSR620019-2"/>
    </source>
</evidence>
<dbReference type="InterPro" id="IPR050179">
    <property type="entry name" value="Trans_hexapeptide_repeat"/>
</dbReference>
<reference evidence="5 6" key="1">
    <citation type="submission" date="2020-04" db="EMBL/GenBank/DDBJ databases">
        <title>Flammeovirgaceae bacterium KN852 isolated from deep sea.</title>
        <authorList>
            <person name="Zhang D.-C."/>
        </authorList>
    </citation>
    <scope>NUCLEOTIDE SEQUENCE [LARGE SCALE GENOMIC DNA]</scope>
    <source>
        <strain evidence="5 6">KN852</strain>
    </source>
</reference>
<evidence type="ECO:0000313" key="5">
    <source>
        <dbReference type="EMBL" id="NMM48033.1"/>
    </source>
</evidence>
<feature type="binding site" evidence="3">
    <location>
        <position position="72"/>
    </location>
    <ligand>
        <name>substrate</name>
    </ligand>
</feature>
<dbReference type="Pfam" id="PF00132">
    <property type="entry name" value="Hexapep"/>
    <property type="match status" value="1"/>
</dbReference>
<gene>
    <name evidence="5" type="ORF">HH304_06455</name>
</gene>
<name>A0A848IU60_9BACT</name>
<dbReference type="InterPro" id="IPR041561">
    <property type="entry name" value="PglD_N"/>
</dbReference>
<keyword evidence="5" id="KW-0808">Transferase</keyword>
<dbReference type="SUPFAM" id="SSF51161">
    <property type="entry name" value="Trimeric LpxA-like enzymes"/>
    <property type="match status" value="1"/>
</dbReference>
<feature type="site" description="Increases basicity of active site His" evidence="2">
    <location>
        <position position="143"/>
    </location>
</feature>
<keyword evidence="6" id="KW-1185">Reference proteome</keyword>
<protein>
    <submittedName>
        <fullName evidence="5">Acetyltransferase</fullName>
    </submittedName>
</protein>
<dbReference type="NCBIfam" id="TIGR03570">
    <property type="entry name" value="NeuD_NnaD"/>
    <property type="match status" value="1"/>
</dbReference>
<dbReference type="Proteomes" id="UP000559010">
    <property type="component" value="Unassembled WGS sequence"/>
</dbReference>
<dbReference type="GO" id="GO:0016740">
    <property type="term" value="F:transferase activity"/>
    <property type="evidence" value="ECO:0007669"/>
    <property type="project" value="UniProtKB-KW"/>
</dbReference>
<dbReference type="Pfam" id="PF17836">
    <property type="entry name" value="PglD_N"/>
    <property type="match status" value="1"/>
</dbReference>
<dbReference type="CDD" id="cd03360">
    <property type="entry name" value="LbH_AT_putative"/>
    <property type="match status" value="1"/>
</dbReference>
<dbReference type="InterPro" id="IPR020019">
    <property type="entry name" value="AcTrfase_PglD-like"/>
</dbReference>
<proteinExistence type="inferred from homology"/>
<feature type="domain" description="PglD N-terminal" evidence="4">
    <location>
        <begin position="4"/>
        <end position="84"/>
    </location>
</feature>
<dbReference type="AlphaFoldDB" id="A0A848IU60"/>
<comment type="caution">
    <text evidence="5">The sequence shown here is derived from an EMBL/GenBank/DDBJ whole genome shotgun (WGS) entry which is preliminary data.</text>
</comment>
<dbReference type="RefSeq" id="WP_169679175.1">
    <property type="nucleotide sequence ID" value="NZ_JABBNU010000003.1"/>
</dbReference>
<sequence length="212" mass="22508">MSELVIIGAGGLGKEVLSLVQNINQVVKTWDILGFYDDGLKKGAEVAGHHVLGGIDELNITEQKLAVVLAIGDPLIKSRIFDKLKGQPYLFFPKLIHPKAFISNINSVKVGEGTIISSGVQITTDVMIGEFVLINLNTTIGHDVRIGHFCSVMPGVNIAGNIIIEEKCLIGSGANLINGCHIHENVKVGSGAVVIDDVQADKTVVGIPAKEI</sequence>
<organism evidence="5 6">
    <name type="scientific">Marinigracilibium pacificum</name>
    <dbReference type="NCBI Taxonomy" id="2729599"/>
    <lineage>
        <taxon>Bacteria</taxon>
        <taxon>Pseudomonadati</taxon>
        <taxon>Bacteroidota</taxon>
        <taxon>Cytophagia</taxon>
        <taxon>Cytophagales</taxon>
        <taxon>Flammeovirgaceae</taxon>
        <taxon>Marinigracilibium</taxon>
    </lineage>
</organism>
<feature type="active site" description="Proton acceptor" evidence="2">
    <location>
        <position position="142"/>
    </location>
</feature>
<dbReference type="PANTHER" id="PTHR43300">
    <property type="entry name" value="ACETYLTRANSFERASE"/>
    <property type="match status" value="1"/>
</dbReference>
<evidence type="ECO:0000259" key="4">
    <source>
        <dbReference type="Pfam" id="PF17836"/>
    </source>
</evidence>
<dbReference type="InterPro" id="IPR011004">
    <property type="entry name" value="Trimer_LpxA-like_sf"/>
</dbReference>
<evidence type="ECO:0000313" key="6">
    <source>
        <dbReference type="Proteomes" id="UP000559010"/>
    </source>
</evidence>
<dbReference type="Gene3D" id="3.40.50.20">
    <property type="match status" value="1"/>
</dbReference>
<evidence type="ECO:0000256" key="1">
    <source>
        <dbReference type="ARBA" id="ARBA00007274"/>
    </source>
</evidence>
<dbReference type="InterPro" id="IPR001451">
    <property type="entry name" value="Hexapep"/>
</dbReference>
<dbReference type="Gene3D" id="2.160.10.10">
    <property type="entry name" value="Hexapeptide repeat proteins"/>
    <property type="match status" value="1"/>
</dbReference>
<dbReference type="PANTHER" id="PTHR43300:SF7">
    <property type="entry name" value="UDP-N-ACETYLBACILLOSAMINE N-ACETYLTRANSFERASE"/>
    <property type="match status" value="1"/>
</dbReference>
<evidence type="ECO:0000256" key="2">
    <source>
        <dbReference type="PIRSR" id="PIRSR620019-1"/>
    </source>
</evidence>
<comment type="similarity">
    <text evidence="1">Belongs to the transferase hexapeptide repeat family.</text>
</comment>